<reference evidence="2 3" key="1">
    <citation type="journal article" date="2016" name="Int. J. Syst. Evol. Microbiol.">
        <title>Oceanobacillus halophilus sp. nov., a novel moderately halophilic bacterium from a hypersaline lake.</title>
        <authorList>
            <person name="Amoozegar M.A."/>
            <person name="Bagheri M."/>
            <person name="Makhdoumi A."/>
            <person name="Nikou M.M."/>
            <person name="Fazeli S.A.S."/>
            <person name="Schumann P."/>
            <person name="Sproer C."/>
            <person name="Sanchez-Porro C."/>
            <person name="Ventosa A."/>
        </authorList>
    </citation>
    <scope>NUCLEOTIDE SEQUENCE [LARGE SCALE GENOMIC DNA]</scope>
    <source>
        <strain evidence="2 3">DSM 23996</strain>
    </source>
</reference>
<organism evidence="2 3">
    <name type="scientific">Oceanobacillus halophilus</name>
    <dbReference type="NCBI Taxonomy" id="930130"/>
    <lineage>
        <taxon>Bacteria</taxon>
        <taxon>Bacillati</taxon>
        <taxon>Bacillota</taxon>
        <taxon>Bacilli</taxon>
        <taxon>Bacillales</taxon>
        <taxon>Bacillaceae</taxon>
        <taxon>Oceanobacillus</taxon>
    </lineage>
</organism>
<evidence type="ECO:0000256" key="1">
    <source>
        <dbReference type="SAM" id="SignalP"/>
    </source>
</evidence>
<evidence type="ECO:0000313" key="3">
    <source>
        <dbReference type="Proteomes" id="UP000269301"/>
    </source>
</evidence>
<accession>A0A495A2Y8</accession>
<evidence type="ECO:0000313" key="2">
    <source>
        <dbReference type="EMBL" id="RKQ33942.1"/>
    </source>
</evidence>
<keyword evidence="3" id="KW-1185">Reference proteome</keyword>
<comment type="caution">
    <text evidence="2">The sequence shown here is derived from an EMBL/GenBank/DDBJ whole genome shotgun (WGS) entry which is preliminary data.</text>
</comment>
<dbReference type="PROSITE" id="PS51257">
    <property type="entry name" value="PROKAR_LIPOPROTEIN"/>
    <property type="match status" value="1"/>
</dbReference>
<dbReference type="EMBL" id="RBZP01000005">
    <property type="protein sequence ID" value="RKQ33942.1"/>
    <property type="molecule type" value="Genomic_DNA"/>
</dbReference>
<evidence type="ECO:0008006" key="4">
    <source>
        <dbReference type="Google" id="ProtNLM"/>
    </source>
</evidence>
<feature type="chain" id="PRO_5039189631" description="Lipoprotein" evidence="1">
    <location>
        <begin position="19"/>
        <end position="203"/>
    </location>
</feature>
<name>A0A495A2Y8_9BACI</name>
<keyword evidence="1" id="KW-0732">Signal</keyword>
<dbReference type="AlphaFoldDB" id="A0A495A2Y8"/>
<gene>
    <name evidence="2" type="ORF">D8M06_08955</name>
</gene>
<dbReference type="OrthoDB" id="2451641at2"/>
<proteinExistence type="predicted"/>
<protein>
    <recommendedName>
        <fullName evidence="4">Lipoprotein</fullName>
    </recommendedName>
</protein>
<dbReference type="RefSeq" id="WP_121204056.1">
    <property type="nucleotide sequence ID" value="NZ_RBZP01000005.1"/>
</dbReference>
<feature type="signal peptide" evidence="1">
    <location>
        <begin position="1"/>
        <end position="18"/>
    </location>
</feature>
<dbReference type="Proteomes" id="UP000269301">
    <property type="component" value="Unassembled WGS sequence"/>
</dbReference>
<sequence>MKRFFVSIIIITMVLLVACSTKDSVETQGDATIQEAKLTDFEKQFTDLLDGVSFVHDIEIKNDQVKEISTTVDVYQNGEYKDTVVEFGKGISETEKEETIRTVFLSSMLNKHDEKWMSAVMTNSGSGSGTNTYDSSEIVNLNSSAWGGITDSTPLFIGEKLPIASIVYSNKESIVMLNHFSRDEALEKQTNYEQVYILSVEIR</sequence>